<dbReference type="SUPFAM" id="SSF47699">
    <property type="entry name" value="Bifunctional inhibitor/lipid-transfer protein/seed storage 2S albumin"/>
    <property type="match status" value="1"/>
</dbReference>
<evidence type="ECO:0000256" key="1">
    <source>
        <dbReference type="ARBA" id="ARBA00004609"/>
    </source>
</evidence>
<keyword evidence="4" id="KW-0336">GPI-anchor</keyword>
<comment type="caution">
    <text evidence="12">The sequence shown here is derived from an EMBL/GenBank/DDBJ whole genome shotgun (WGS) entry which is preliminary data.</text>
</comment>
<feature type="region of interest" description="Disordered" evidence="9">
    <location>
        <begin position="135"/>
        <end position="190"/>
    </location>
</feature>
<feature type="compositionally biased region" description="Low complexity" evidence="9">
    <location>
        <begin position="177"/>
        <end position="190"/>
    </location>
</feature>
<organism evidence="12 13">
    <name type="scientific">Carnegiea gigantea</name>
    <dbReference type="NCBI Taxonomy" id="171969"/>
    <lineage>
        <taxon>Eukaryota</taxon>
        <taxon>Viridiplantae</taxon>
        <taxon>Streptophyta</taxon>
        <taxon>Embryophyta</taxon>
        <taxon>Tracheophyta</taxon>
        <taxon>Spermatophyta</taxon>
        <taxon>Magnoliopsida</taxon>
        <taxon>eudicotyledons</taxon>
        <taxon>Gunneridae</taxon>
        <taxon>Pentapetalae</taxon>
        <taxon>Caryophyllales</taxon>
        <taxon>Cactineae</taxon>
        <taxon>Cactaceae</taxon>
        <taxon>Cactoideae</taxon>
        <taxon>Echinocereeae</taxon>
        <taxon>Carnegiea</taxon>
    </lineage>
</organism>
<evidence type="ECO:0000313" key="12">
    <source>
        <dbReference type="EMBL" id="KAJ8426332.1"/>
    </source>
</evidence>
<dbReference type="PANTHER" id="PTHR33044">
    <property type="entry name" value="BIFUNCTIONAL INHIBITOR/LIPID-TRANSFER PROTEIN/SEED STORAGE 2S ALBUMIN SUPERFAMILY PROTEIN-RELATED"/>
    <property type="match status" value="1"/>
</dbReference>
<feature type="region of interest" description="Disordered" evidence="9">
    <location>
        <begin position="302"/>
        <end position="331"/>
    </location>
</feature>
<feature type="compositionally biased region" description="Basic and acidic residues" evidence="9">
    <location>
        <begin position="362"/>
        <end position="376"/>
    </location>
</feature>
<feature type="compositionally biased region" description="Low complexity" evidence="9">
    <location>
        <begin position="135"/>
        <end position="160"/>
    </location>
</feature>
<feature type="signal peptide" evidence="10">
    <location>
        <begin position="1"/>
        <end position="24"/>
    </location>
</feature>
<protein>
    <recommendedName>
        <fullName evidence="11">Bifunctional inhibitor/plant lipid transfer protein/seed storage helical domain-containing protein</fullName>
    </recommendedName>
</protein>
<evidence type="ECO:0000256" key="7">
    <source>
        <dbReference type="ARBA" id="ARBA00023180"/>
    </source>
</evidence>
<dbReference type="InterPro" id="IPR036312">
    <property type="entry name" value="Bifun_inhib/LTP/seed_sf"/>
</dbReference>
<feature type="compositionally biased region" description="Polar residues" evidence="9">
    <location>
        <begin position="309"/>
        <end position="318"/>
    </location>
</feature>
<dbReference type="GO" id="GO:0005886">
    <property type="term" value="C:plasma membrane"/>
    <property type="evidence" value="ECO:0007669"/>
    <property type="project" value="UniProtKB-SubCell"/>
</dbReference>
<dbReference type="SMART" id="SM00499">
    <property type="entry name" value="AAI"/>
    <property type="match status" value="2"/>
</dbReference>
<dbReference type="GO" id="GO:0098552">
    <property type="term" value="C:side of membrane"/>
    <property type="evidence" value="ECO:0007669"/>
    <property type="project" value="UniProtKB-KW"/>
</dbReference>
<keyword evidence="6" id="KW-1015">Disulfide bond</keyword>
<comment type="similarity">
    <text evidence="2">Belongs to the plant LTP family.</text>
</comment>
<evidence type="ECO:0000256" key="5">
    <source>
        <dbReference type="ARBA" id="ARBA00022729"/>
    </source>
</evidence>
<evidence type="ECO:0000259" key="11">
    <source>
        <dbReference type="SMART" id="SM00499"/>
    </source>
</evidence>
<dbReference type="Pfam" id="PF14368">
    <property type="entry name" value="LTP_2"/>
    <property type="match status" value="1"/>
</dbReference>
<dbReference type="InterPro" id="IPR043325">
    <property type="entry name" value="LTSS"/>
</dbReference>
<dbReference type="OrthoDB" id="1914452at2759"/>
<comment type="subcellular location">
    <subcellularLocation>
        <location evidence="1">Cell membrane</location>
        <topology evidence="1">Lipid-anchor</topology>
        <topology evidence="1">GPI-anchor</topology>
    </subcellularLocation>
</comment>
<keyword evidence="8" id="KW-0449">Lipoprotein</keyword>
<sequence length="407" mass="41301">MKAFQGAFPALVAALMVLVSQANGQTQGPGQVPVTSPCTAAMLSSFNPCIGYLTNGNATGLGSPTSGCCASLRSLMSNGSDCLCQIVTGGVPFRIPVNRTLAISLPKACKQSGVPVQCKASAGAPVPAPGPAAFTPSASPAAAASPPSPSAGTVPGSTTPALGPVSDNTPTTPGASVPPTSTVGGTGGSTLSPSAAVPSLGFSPSLLLLPVAVMIMKSQSPVPGLGCSFQGLLLDKCLDQNGEYLFLEPCCKAVNQAVRDGFRCLCTVIAANPPQFATLFSWSLSSCYIAVPPLTTCQVPLDSPRKEMNTQPSIQENIPTPPPPPLSQPIDAALASSSKANSTVAQTERVSNNKVTPSLHVVENDKNVSSDIDSRSKNVSSASDSTEVLCYQTWLISLAIYSLVLAA</sequence>
<feature type="chain" id="PRO_5040388032" description="Bifunctional inhibitor/plant lipid transfer protein/seed storage helical domain-containing protein" evidence="10">
    <location>
        <begin position="25"/>
        <end position="407"/>
    </location>
</feature>
<feature type="domain" description="Bifunctional inhibitor/plant lipid transfer protein/seed storage helical" evidence="11">
    <location>
        <begin position="38"/>
        <end position="118"/>
    </location>
</feature>
<accession>A0A9Q1JI57</accession>
<evidence type="ECO:0000256" key="8">
    <source>
        <dbReference type="ARBA" id="ARBA00023288"/>
    </source>
</evidence>
<name>A0A9Q1JI57_9CARY</name>
<evidence type="ECO:0000256" key="4">
    <source>
        <dbReference type="ARBA" id="ARBA00022622"/>
    </source>
</evidence>
<evidence type="ECO:0000256" key="6">
    <source>
        <dbReference type="ARBA" id="ARBA00023157"/>
    </source>
</evidence>
<evidence type="ECO:0000256" key="3">
    <source>
        <dbReference type="ARBA" id="ARBA00022475"/>
    </source>
</evidence>
<gene>
    <name evidence="12" type="ORF">Cgig2_009368</name>
</gene>
<evidence type="ECO:0000256" key="2">
    <source>
        <dbReference type="ARBA" id="ARBA00009748"/>
    </source>
</evidence>
<keyword evidence="3" id="KW-1003">Cell membrane</keyword>
<dbReference type="EMBL" id="JAKOGI010001311">
    <property type="protein sequence ID" value="KAJ8426332.1"/>
    <property type="molecule type" value="Genomic_DNA"/>
</dbReference>
<keyword evidence="13" id="KW-1185">Reference proteome</keyword>
<dbReference type="InterPro" id="IPR016140">
    <property type="entry name" value="Bifunc_inhib/LTP/seed_store"/>
</dbReference>
<evidence type="ECO:0000256" key="10">
    <source>
        <dbReference type="SAM" id="SignalP"/>
    </source>
</evidence>
<dbReference type="AlphaFoldDB" id="A0A9Q1JI57"/>
<dbReference type="Gene3D" id="1.10.110.10">
    <property type="entry name" value="Plant lipid-transfer and hydrophobic proteins"/>
    <property type="match status" value="1"/>
</dbReference>
<keyword evidence="5 10" id="KW-0732">Signal</keyword>
<dbReference type="Proteomes" id="UP001153076">
    <property type="component" value="Unassembled WGS sequence"/>
</dbReference>
<proteinExistence type="inferred from homology"/>
<reference evidence="12" key="1">
    <citation type="submission" date="2022-04" db="EMBL/GenBank/DDBJ databases">
        <title>Carnegiea gigantea Genome sequencing and assembly v2.</title>
        <authorList>
            <person name="Copetti D."/>
            <person name="Sanderson M.J."/>
            <person name="Burquez A."/>
            <person name="Wojciechowski M.F."/>
        </authorList>
    </citation>
    <scope>NUCLEOTIDE SEQUENCE</scope>
    <source>
        <strain evidence="12">SGP5-SGP5p</strain>
        <tissue evidence="12">Aerial part</tissue>
    </source>
</reference>
<evidence type="ECO:0000313" key="13">
    <source>
        <dbReference type="Proteomes" id="UP001153076"/>
    </source>
</evidence>
<feature type="compositionally biased region" description="Polar residues" evidence="9">
    <location>
        <begin position="343"/>
        <end position="356"/>
    </location>
</feature>
<keyword evidence="4" id="KW-0472">Membrane</keyword>
<dbReference type="CDD" id="cd00010">
    <property type="entry name" value="AAI_LTSS"/>
    <property type="match status" value="1"/>
</dbReference>
<keyword evidence="7" id="KW-0325">Glycoprotein</keyword>
<feature type="domain" description="Bifunctional inhibitor/plant lipid transfer protein/seed storage helical" evidence="11">
    <location>
        <begin position="237"/>
        <end position="297"/>
    </location>
</feature>
<feature type="region of interest" description="Disordered" evidence="9">
    <location>
        <begin position="343"/>
        <end position="379"/>
    </location>
</feature>
<evidence type="ECO:0000256" key="9">
    <source>
        <dbReference type="SAM" id="MobiDB-lite"/>
    </source>
</evidence>